<evidence type="ECO:0000313" key="3">
    <source>
        <dbReference type="Proteomes" id="UP000250369"/>
    </source>
</evidence>
<feature type="transmembrane region" description="Helical" evidence="1">
    <location>
        <begin position="71"/>
        <end position="89"/>
    </location>
</feature>
<feature type="transmembrane region" description="Helical" evidence="1">
    <location>
        <begin position="12"/>
        <end position="29"/>
    </location>
</feature>
<name>A0A329MU68_9BACL</name>
<organism evidence="2 3">
    <name type="scientific">Paenibacillus contaminans</name>
    <dbReference type="NCBI Taxonomy" id="450362"/>
    <lineage>
        <taxon>Bacteria</taxon>
        <taxon>Bacillati</taxon>
        <taxon>Bacillota</taxon>
        <taxon>Bacilli</taxon>
        <taxon>Bacillales</taxon>
        <taxon>Paenibacillaceae</taxon>
        <taxon>Paenibacillus</taxon>
    </lineage>
</organism>
<gene>
    <name evidence="2" type="ORF">DQG23_01330</name>
</gene>
<accession>A0A329MU68</accession>
<sequence>MTFTLTDWMLYSMYVVLGLMALDFLLGLYKSLKAGNFSSALILNYLKDLLHYVLPLFLLANLMYLDSTGFLVLTGYYIGAFGVALKYVYDLKNKL</sequence>
<dbReference type="Proteomes" id="UP000250369">
    <property type="component" value="Unassembled WGS sequence"/>
</dbReference>
<reference evidence="2 3" key="1">
    <citation type="journal article" date="2009" name="Int. J. Syst. Evol. Microbiol.">
        <title>Paenibacillus contaminans sp. nov., isolated from a contaminated laboratory plate.</title>
        <authorList>
            <person name="Chou J.H."/>
            <person name="Lee J.H."/>
            <person name="Lin M.C."/>
            <person name="Chang P.S."/>
            <person name="Arun A.B."/>
            <person name="Young C.C."/>
            <person name="Chen W.M."/>
        </authorList>
    </citation>
    <scope>NUCLEOTIDE SEQUENCE [LARGE SCALE GENOMIC DNA]</scope>
    <source>
        <strain evidence="2 3">CKOBP-6</strain>
    </source>
</reference>
<dbReference type="RefSeq" id="WP_113028987.1">
    <property type="nucleotide sequence ID" value="NZ_QMFB01000001.1"/>
</dbReference>
<keyword evidence="1" id="KW-0812">Transmembrane</keyword>
<keyword evidence="1" id="KW-0472">Membrane</keyword>
<feature type="transmembrane region" description="Helical" evidence="1">
    <location>
        <begin position="49"/>
        <end position="65"/>
    </location>
</feature>
<evidence type="ECO:0000256" key="1">
    <source>
        <dbReference type="SAM" id="Phobius"/>
    </source>
</evidence>
<comment type="caution">
    <text evidence="2">The sequence shown here is derived from an EMBL/GenBank/DDBJ whole genome shotgun (WGS) entry which is preliminary data.</text>
</comment>
<dbReference type="OrthoDB" id="2875589at2"/>
<proteinExistence type="predicted"/>
<evidence type="ECO:0008006" key="4">
    <source>
        <dbReference type="Google" id="ProtNLM"/>
    </source>
</evidence>
<keyword evidence="3" id="KW-1185">Reference proteome</keyword>
<dbReference type="AlphaFoldDB" id="A0A329MU68"/>
<protein>
    <recommendedName>
        <fullName evidence="4">Holin</fullName>
    </recommendedName>
</protein>
<keyword evidence="1" id="KW-1133">Transmembrane helix</keyword>
<dbReference type="EMBL" id="QMFB01000001">
    <property type="protein sequence ID" value="RAV22878.1"/>
    <property type="molecule type" value="Genomic_DNA"/>
</dbReference>
<evidence type="ECO:0000313" key="2">
    <source>
        <dbReference type="EMBL" id="RAV22878.1"/>
    </source>
</evidence>